<keyword evidence="1" id="KW-1133">Transmembrane helix</keyword>
<dbReference type="OMA" id="CHPTNIR"/>
<evidence type="ECO:0000313" key="3">
    <source>
        <dbReference type="Proteomes" id="UP000001628"/>
    </source>
</evidence>
<dbReference type="VEuPathDB" id="FungiDB:PADG_04975"/>
<accession>C1GBH4</accession>
<organism evidence="2 3">
    <name type="scientific">Paracoccidioides brasiliensis (strain Pb18)</name>
    <dbReference type="NCBI Taxonomy" id="502780"/>
    <lineage>
        <taxon>Eukaryota</taxon>
        <taxon>Fungi</taxon>
        <taxon>Dikarya</taxon>
        <taxon>Ascomycota</taxon>
        <taxon>Pezizomycotina</taxon>
        <taxon>Eurotiomycetes</taxon>
        <taxon>Eurotiomycetidae</taxon>
        <taxon>Onygenales</taxon>
        <taxon>Ajellomycetaceae</taxon>
        <taxon>Paracoccidioides</taxon>
    </lineage>
</organism>
<gene>
    <name evidence="2" type="ORF">PADG_04975</name>
</gene>
<dbReference type="PANTHER" id="PTHR35184:SF1">
    <property type="entry name" value="INTEGRAL MEMBRANE PROTEIN"/>
    <property type="match status" value="1"/>
</dbReference>
<feature type="transmembrane region" description="Helical" evidence="1">
    <location>
        <begin position="186"/>
        <end position="207"/>
    </location>
</feature>
<keyword evidence="1" id="KW-0472">Membrane</keyword>
<dbReference type="AlphaFoldDB" id="C1GBH4"/>
<protein>
    <submittedName>
        <fullName evidence="2">Uncharacterized protein</fullName>
    </submittedName>
</protein>
<evidence type="ECO:0000256" key="1">
    <source>
        <dbReference type="SAM" id="Phobius"/>
    </source>
</evidence>
<dbReference type="EMBL" id="KN275961">
    <property type="protein sequence ID" value="EEH48896.2"/>
    <property type="molecule type" value="Genomic_DNA"/>
</dbReference>
<sequence length="331" mass="36241">MSQQPRPLGHGASSPTALPSGPPYPPAAAAIGGRPSLPVDVPITSIFLVIFMAGAVSHMILFRRNMARGHKFIPSAVTFGFCMARIAACVLRIVWANRLTNARIAIAAQVFVAAGVLLLFILNTLYAQRILRSTHPRIGWSRSLSYFFKTLYMIIILTLAMVVTATVQSFYTLDPDIRLIDRNLQWYGLSYFTAFSFLPIPMLAFVLLSPRLQPAQNFGHGSLRAKFLIVGAASVLLCLGASFRAGVAFMPPRPANNPAWYHHKACFYVFNFGLEVIVVFLYLFGRVDLRLHVPNGSSKVRSYLVSDPKDKGFVTKETNAGAAAAAAVTSF</sequence>
<dbReference type="HOGENOM" id="CLU_024263_0_1_1"/>
<dbReference type="STRING" id="502780.C1GBH4"/>
<dbReference type="Pfam" id="PF11309">
    <property type="entry name" value="DUF3112"/>
    <property type="match status" value="1"/>
</dbReference>
<dbReference type="eggNOG" id="ENOG502S0ZE">
    <property type="taxonomic scope" value="Eukaryota"/>
</dbReference>
<evidence type="ECO:0000313" key="2">
    <source>
        <dbReference type="EMBL" id="EEH48896.2"/>
    </source>
</evidence>
<dbReference type="InterPro" id="IPR021460">
    <property type="entry name" value="DUF3112"/>
</dbReference>
<feature type="transmembrane region" description="Helical" evidence="1">
    <location>
        <begin position="43"/>
        <end position="61"/>
    </location>
</feature>
<feature type="transmembrane region" description="Helical" evidence="1">
    <location>
        <begin position="227"/>
        <end position="247"/>
    </location>
</feature>
<keyword evidence="1" id="KW-0812">Transmembrane</keyword>
<feature type="transmembrane region" description="Helical" evidence="1">
    <location>
        <begin position="106"/>
        <end position="126"/>
    </location>
</feature>
<dbReference type="InParanoid" id="C1GBH4"/>
<dbReference type="GeneID" id="22583991"/>
<feature type="transmembrane region" description="Helical" evidence="1">
    <location>
        <begin position="267"/>
        <end position="285"/>
    </location>
</feature>
<dbReference type="PANTHER" id="PTHR35184">
    <property type="entry name" value="YALI0C10208P"/>
    <property type="match status" value="1"/>
</dbReference>
<feature type="transmembrane region" description="Helical" evidence="1">
    <location>
        <begin position="146"/>
        <end position="166"/>
    </location>
</feature>
<name>C1GBH4_PARBD</name>
<reference evidence="2 3" key="1">
    <citation type="journal article" date="2011" name="PLoS Genet.">
        <title>Comparative genomic analysis of human fungal pathogens causing paracoccidioidomycosis.</title>
        <authorList>
            <person name="Desjardins C.A."/>
            <person name="Champion M.D."/>
            <person name="Holder J.W."/>
            <person name="Muszewska A."/>
            <person name="Goldberg J."/>
            <person name="Bailao A.M."/>
            <person name="Brigido M.M."/>
            <person name="Ferreira M.E."/>
            <person name="Garcia A.M."/>
            <person name="Grynberg M."/>
            <person name="Gujja S."/>
            <person name="Heiman D.I."/>
            <person name="Henn M.R."/>
            <person name="Kodira C.D."/>
            <person name="Leon-Narvaez H."/>
            <person name="Longo L.V."/>
            <person name="Ma L.J."/>
            <person name="Malavazi I."/>
            <person name="Matsuo A.L."/>
            <person name="Morais F.V."/>
            <person name="Pereira M."/>
            <person name="Rodriguez-Brito S."/>
            <person name="Sakthikumar S."/>
            <person name="Salem-Izacc S.M."/>
            <person name="Sykes S.M."/>
            <person name="Teixeira M.M."/>
            <person name="Vallejo M.C."/>
            <person name="Walter M.E."/>
            <person name="Yandava C."/>
            <person name="Young S."/>
            <person name="Zeng Q."/>
            <person name="Zucker J."/>
            <person name="Felipe M.S."/>
            <person name="Goldman G.H."/>
            <person name="Haas B.J."/>
            <person name="McEwen J.G."/>
            <person name="Nino-Vega G."/>
            <person name="Puccia R."/>
            <person name="San-Blas G."/>
            <person name="Soares C.M."/>
            <person name="Birren B.W."/>
            <person name="Cuomo C.A."/>
        </authorList>
    </citation>
    <scope>NUCLEOTIDE SEQUENCE [LARGE SCALE GENOMIC DNA]</scope>
    <source>
        <strain evidence="2 3">Pb18</strain>
    </source>
</reference>
<keyword evidence="3" id="KW-1185">Reference proteome</keyword>
<proteinExistence type="predicted"/>
<dbReference type="RefSeq" id="XP_010760219.1">
    <property type="nucleotide sequence ID" value="XM_010761917.1"/>
</dbReference>
<feature type="transmembrane region" description="Helical" evidence="1">
    <location>
        <begin position="73"/>
        <end position="94"/>
    </location>
</feature>
<dbReference type="KEGG" id="pbn:PADG_04975"/>
<dbReference type="Proteomes" id="UP000001628">
    <property type="component" value="Unassembled WGS sequence"/>
</dbReference>
<dbReference type="OrthoDB" id="3357002at2759"/>